<dbReference type="PROSITE" id="PS01307">
    <property type="entry name" value="MOTA"/>
    <property type="match status" value="1"/>
</dbReference>
<proteinExistence type="inferred from homology"/>
<evidence type="ECO:0000256" key="1">
    <source>
        <dbReference type="ARBA" id="ARBA00004651"/>
    </source>
</evidence>
<dbReference type="Proteomes" id="UP001595713">
    <property type="component" value="Unassembled WGS sequence"/>
</dbReference>
<name>A0ABV7SPV9_9SPHN</name>
<dbReference type="PANTHER" id="PTHR30433">
    <property type="entry name" value="CHEMOTAXIS PROTEIN MOTA"/>
    <property type="match status" value="1"/>
</dbReference>
<keyword evidence="6" id="KW-0283">Flagellar rotation</keyword>
<dbReference type="PANTHER" id="PTHR30433:SF2">
    <property type="entry name" value="MOTILITY PROTEIN A"/>
    <property type="match status" value="1"/>
</dbReference>
<dbReference type="InterPro" id="IPR000540">
    <property type="entry name" value="Flag_MotA_CS"/>
</dbReference>
<comment type="similarity">
    <text evidence="2">Belongs to the MotA family.</text>
</comment>
<keyword evidence="3" id="KW-0813">Transport</keyword>
<keyword evidence="8 9" id="KW-0472">Membrane</keyword>
<evidence type="ECO:0000256" key="2">
    <source>
        <dbReference type="ARBA" id="ARBA00008038"/>
    </source>
</evidence>
<keyword evidence="7 9" id="KW-1133">Transmembrane helix</keyword>
<sequence>MTATPTLALLGPFLDPTAAGIVIGGTALAVALRTPLAELGGALAALGTLHRRRFDAAPLIAQVAALGRIAQRNGVLALDRSVIADHDVATAIAAIVDGQPPEEVAALVQHNRRQRIDAQLTAIEVWSGAAEVAPAMGMIGTLIGLVAMFTRMTDASAIGAAMAVALLATLYGAILANLVCAPIAARLKRQARHEALERTRLEAPLVALAERERPRAAQLVHAA</sequence>
<dbReference type="InterPro" id="IPR002898">
    <property type="entry name" value="MotA_ExbB_proton_chnl"/>
</dbReference>
<evidence type="ECO:0000256" key="3">
    <source>
        <dbReference type="ARBA" id="ARBA00022448"/>
    </source>
</evidence>
<reference evidence="12" key="1">
    <citation type="journal article" date="2019" name="Int. J. Syst. Evol. Microbiol.">
        <title>The Global Catalogue of Microorganisms (GCM) 10K type strain sequencing project: providing services to taxonomists for standard genome sequencing and annotation.</title>
        <authorList>
            <consortium name="The Broad Institute Genomics Platform"/>
            <consortium name="The Broad Institute Genome Sequencing Center for Infectious Disease"/>
            <person name="Wu L."/>
            <person name="Ma J."/>
        </authorList>
    </citation>
    <scope>NUCLEOTIDE SEQUENCE [LARGE SCALE GENOMIC DNA]</scope>
    <source>
        <strain evidence="12">KCTC 42739</strain>
    </source>
</reference>
<gene>
    <name evidence="11" type="ORF">ACFONA_01880</name>
</gene>
<accession>A0ABV7SPV9</accession>
<evidence type="ECO:0000256" key="4">
    <source>
        <dbReference type="ARBA" id="ARBA00022475"/>
    </source>
</evidence>
<dbReference type="Pfam" id="PF01618">
    <property type="entry name" value="MotA_ExbB"/>
    <property type="match status" value="1"/>
</dbReference>
<feature type="domain" description="MotA/TolQ/ExbB proton channel" evidence="10">
    <location>
        <begin position="88"/>
        <end position="197"/>
    </location>
</feature>
<protein>
    <submittedName>
        <fullName evidence="11">Motility protein A</fullName>
    </submittedName>
</protein>
<comment type="subcellular location">
    <subcellularLocation>
        <location evidence="1">Cell membrane</location>
        <topology evidence="1">Multi-pass membrane protein</topology>
    </subcellularLocation>
</comment>
<evidence type="ECO:0000259" key="10">
    <source>
        <dbReference type="Pfam" id="PF01618"/>
    </source>
</evidence>
<evidence type="ECO:0000313" key="12">
    <source>
        <dbReference type="Proteomes" id="UP001595713"/>
    </source>
</evidence>
<keyword evidence="12" id="KW-1185">Reference proteome</keyword>
<evidence type="ECO:0000256" key="5">
    <source>
        <dbReference type="ARBA" id="ARBA00022692"/>
    </source>
</evidence>
<organism evidence="11 12">
    <name type="scientific">Sphingomonas hylomeconis</name>
    <dbReference type="NCBI Taxonomy" id="1395958"/>
    <lineage>
        <taxon>Bacteria</taxon>
        <taxon>Pseudomonadati</taxon>
        <taxon>Pseudomonadota</taxon>
        <taxon>Alphaproteobacteria</taxon>
        <taxon>Sphingomonadales</taxon>
        <taxon>Sphingomonadaceae</taxon>
        <taxon>Sphingomonas</taxon>
    </lineage>
</organism>
<feature type="transmembrane region" description="Helical" evidence="9">
    <location>
        <begin position="155"/>
        <end position="180"/>
    </location>
</feature>
<dbReference type="InterPro" id="IPR047055">
    <property type="entry name" value="MotA-like"/>
</dbReference>
<dbReference type="RefSeq" id="WP_261293700.1">
    <property type="nucleotide sequence ID" value="NZ_JANQBK010000004.1"/>
</dbReference>
<feature type="transmembrane region" description="Helical" evidence="9">
    <location>
        <begin position="122"/>
        <end position="149"/>
    </location>
</feature>
<evidence type="ECO:0000256" key="9">
    <source>
        <dbReference type="SAM" id="Phobius"/>
    </source>
</evidence>
<evidence type="ECO:0000256" key="6">
    <source>
        <dbReference type="ARBA" id="ARBA00022779"/>
    </source>
</evidence>
<evidence type="ECO:0000256" key="8">
    <source>
        <dbReference type="ARBA" id="ARBA00023136"/>
    </source>
</evidence>
<dbReference type="EMBL" id="JBHRXP010000001">
    <property type="protein sequence ID" value="MFC3578900.1"/>
    <property type="molecule type" value="Genomic_DNA"/>
</dbReference>
<evidence type="ECO:0000256" key="7">
    <source>
        <dbReference type="ARBA" id="ARBA00022989"/>
    </source>
</evidence>
<evidence type="ECO:0000313" key="11">
    <source>
        <dbReference type="EMBL" id="MFC3578900.1"/>
    </source>
</evidence>
<keyword evidence="4" id="KW-1003">Cell membrane</keyword>
<comment type="caution">
    <text evidence="11">The sequence shown here is derived from an EMBL/GenBank/DDBJ whole genome shotgun (WGS) entry which is preliminary data.</text>
</comment>
<keyword evidence="5 9" id="KW-0812">Transmembrane</keyword>